<dbReference type="GO" id="GO:0016787">
    <property type="term" value="F:hydrolase activity"/>
    <property type="evidence" value="ECO:0007669"/>
    <property type="project" value="UniProtKB-KW"/>
</dbReference>
<evidence type="ECO:0000313" key="1">
    <source>
        <dbReference type="EMBL" id="VDZ94275.1"/>
    </source>
</evidence>
<name>A0A447MTB8_SALET</name>
<reference evidence="1 2" key="1">
    <citation type="submission" date="2018-12" db="EMBL/GenBank/DDBJ databases">
        <authorList>
            <consortium name="Pathogen Informatics"/>
        </authorList>
    </citation>
    <scope>NUCLEOTIDE SEQUENCE [LARGE SCALE GENOMIC DNA]</scope>
    <source>
        <strain evidence="1 2">NCTC129</strain>
    </source>
</reference>
<dbReference type="AlphaFoldDB" id="A0A447MTB8"/>
<dbReference type="EC" id="3.6.3.14" evidence="1"/>
<dbReference type="EMBL" id="LR134140">
    <property type="protein sequence ID" value="VDZ94275.1"/>
    <property type="molecule type" value="Genomic_DNA"/>
</dbReference>
<evidence type="ECO:0000313" key="2">
    <source>
        <dbReference type="Proteomes" id="UP000282086"/>
    </source>
</evidence>
<proteinExistence type="predicted"/>
<organism evidence="1 2">
    <name type="scientific">Salmonella enterica I</name>
    <dbReference type="NCBI Taxonomy" id="59201"/>
    <lineage>
        <taxon>Bacteria</taxon>
        <taxon>Pseudomonadati</taxon>
        <taxon>Pseudomonadota</taxon>
        <taxon>Gammaproteobacteria</taxon>
        <taxon>Enterobacterales</taxon>
        <taxon>Enterobacteriaceae</taxon>
        <taxon>Salmonella</taxon>
    </lineage>
</organism>
<accession>A0A447MTB8</accession>
<dbReference type="Proteomes" id="UP000282086">
    <property type="component" value="Chromosome"/>
</dbReference>
<dbReference type="CDD" id="cd18117">
    <property type="entry name" value="ATP-synt_flagellum-secretory_path_III_N"/>
    <property type="match status" value="1"/>
</dbReference>
<sequence length="102" mass="11311">MKNELMQRLRLKYPPPDGYCRWGRIQDVSATLLNAWLPGVFMGELCCIKPGEELAEVVGINGSKALLSPFTSTIGLHCGQQVMALRRRQSGSRGRSVIRASH</sequence>
<keyword evidence="1" id="KW-0378">Hydrolase</keyword>
<gene>
    <name evidence="1" type="primary">yscN_3</name>
    <name evidence="1" type="ORF">NCTC129_00352</name>
</gene>
<protein>
    <submittedName>
        <fullName evidence="1">Type III secretion system ATPase</fullName>
        <ecNumber evidence="1">3.6.3.14</ecNumber>
    </submittedName>
</protein>